<dbReference type="PROSITE" id="PS00028">
    <property type="entry name" value="ZINC_FINGER_C2H2_1"/>
    <property type="match status" value="1"/>
</dbReference>
<gene>
    <name evidence="3" type="ORF">M9Y10_014046</name>
</gene>
<evidence type="ECO:0000313" key="4">
    <source>
        <dbReference type="Proteomes" id="UP001470230"/>
    </source>
</evidence>
<keyword evidence="4" id="KW-1185">Reference proteome</keyword>
<feature type="domain" description="C2H2-type" evidence="2">
    <location>
        <begin position="134"/>
        <end position="155"/>
    </location>
</feature>
<comment type="caution">
    <text evidence="3">The sequence shown here is derived from an EMBL/GenBank/DDBJ whole genome shotgun (WGS) entry which is preliminary data.</text>
</comment>
<sequence>MIPSYFNLFRAHYSDEPQLEPVALSSAVDWDLIKSIDPSLIDFEDDNILSFINEFPTYKLTSNDSQILSHPYSIRLFLIMQKCISAFSQKLHYYIKKVKKQEREIKLNIKKSKEYQRILDSDRNDEKKSKPEKCYSCGKRFLAVKDLYAHISKEHPYLIKSWKRIIRNQPYDRNEEIISNLRIDVNNLRQYVFEQEERYKQIVHDVYQKYLALKKRNKELRSIQNPKVTPTSKCVSTLEVRPKYTELGIDEQDLSMEHYTVDNYDDAEGPNSDEILYNAGVHAMESIKSQAGVVLQKKKKDFNNIRDAIRIHLENEIPMPVPIGDSSSGSINKAQSIHHTKSLYSEKIEGYQNEPSLNIEQEEDEFDGFQLNQTENSKSMRSNDPFMLSTTTQPKKSARFVEDESTTMTTTHNPFMITDTDLSSRNPMKSTAGKGGFVETMDNSSSRRIKNNAMLVTDDDNYYSF</sequence>
<feature type="compositionally biased region" description="Polar residues" evidence="1">
    <location>
        <begin position="376"/>
        <end position="395"/>
    </location>
</feature>
<dbReference type="InterPro" id="IPR013087">
    <property type="entry name" value="Znf_C2H2_type"/>
</dbReference>
<organism evidence="3 4">
    <name type="scientific">Tritrichomonas musculus</name>
    <dbReference type="NCBI Taxonomy" id="1915356"/>
    <lineage>
        <taxon>Eukaryota</taxon>
        <taxon>Metamonada</taxon>
        <taxon>Parabasalia</taxon>
        <taxon>Tritrichomonadida</taxon>
        <taxon>Tritrichomonadidae</taxon>
        <taxon>Tritrichomonas</taxon>
    </lineage>
</organism>
<accession>A0ABR2KYF0</accession>
<proteinExistence type="predicted"/>
<dbReference type="EMBL" id="JAPFFF010000002">
    <property type="protein sequence ID" value="KAK8896152.1"/>
    <property type="molecule type" value="Genomic_DNA"/>
</dbReference>
<feature type="region of interest" description="Disordered" evidence="1">
    <location>
        <begin position="376"/>
        <end position="444"/>
    </location>
</feature>
<dbReference type="Proteomes" id="UP001470230">
    <property type="component" value="Unassembled WGS sequence"/>
</dbReference>
<name>A0ABR2KYF0_9EUKA</name>
<evidence type="ECO:0000256" key="1">
    <source>
        <dbReference type="SAM" id="MobiDB-lite"/>
    </source>
</evidence>
<evidence type="ECO:0000259" key="2">
    <source>
        <dbReference type="PROSITE" id="PS00028"/>
    </source>
</evidence>
<feature type="compositionally biased region" description="Polar residues" evidence="1">
    <location>
        <begin position="420"/>
        <end position="429"/>
    </location>
</feature>
<evidence type="ECO:0000313" key="3">
    <source>
        <dbReference type="EMBL" id="KAK8896152.1"/>
    </source>
</evidence>
<protein>
    <recommendedName>
        <fullName evidence="2">C2H2-type domain-containing protein</fullName>
    </recommendedName>
</protein>
<reference evidence="3 4" key="1">
    <citation type="submission" date="2024-04" db="EMBL/GenBank/DDBJ databases">
        <title>Tritrichomonas musculus Genome.</title>
        <authorList>
            <person name="Alves-Ferreira E."/>
            <person name="Grigg M."/>
            <person name="Lorenzi H."/>
            <person name="Galac M."/>
        </authorList>
    </citation>
    <scope>NUCLEOTIDE SEQUENCE [LARGE SCALE GENOMIC DNA]</scope>
    <source>
        <strain evidence="3 4">EAF2021</strain>
    </source>
</reference>